<dbReference type="SUPFAM" id="SSF51905">
    <property type="entry name" value="FAD/NAD(P)-binding domain"/>
    <property type="match status" value="1"/>
</dbReference>
<dbReference type="Gene3D" id="3.30.9.10">
    <property type="entry name" value="D-Amino Acid Oxidase, subunit A, domain 2"/>
    <property type="match status" value="1"/>
</dbReference>
<dbReference type="PANTHER" id="PTHR13847">
    <property type="entry name" value="SARCOSINE DEHYDROGENASE-RELATED"/>
    <property type="match status" value="1"/>
</dbReference>
<dbReference type="Pfam" id="PF01266">
    <property type="entry name" value="DAO"/>
    <property type="match status" value="1"/>
</dbReference>
<evidence type="ECO:0000313" key="4">
    <source>
        <dbReference type="Proteomes" id="UP000278981"/>
    </source>
</evidence>
<dbReference type="EMBL" id="QDGB01000426">
    <property type="protein sequence ID" value="RQX09154.1"/>
    <property type="molecule type" value="Genomic_DNA"/>
</dbReference>
<dbReference type="AlphaFoldDB" id="A0A3N9X7R6"/>
<reference evidence="3 4" key="1">
    <citation type="submission" date="2018-04" db="EMBL/GenBank/DDBJ databases">
        <title>Micromonosporas from Atacama Desert.</title>
        <authorList>
            <person name="Carro L."/>
            <person name="Klenk H.-P."/>
            <person name="Goodfellow M."/>
        </authorList>
    </citation>
    <scope>NUCLEOTIDE SEQUENCE [LARGE SCALE GENOMIC DNA]</scope>
    <source>
        <strain evidence="3 4">LB19</strain>
    </source>
</reference>
<accession>A0A3N9X7R6</accession>
<sequence>MTLPHTGRALADAAPVPYWLDRPDRPDPLPPLAGRHSTDLLVIGGGYGGLWAALLAKQADPDRDVLLVDAGTCGWAASGRNGGFCAASLTHGLANGVDRFPDEVGELERLGRENLDAIAATVATFDIDCDFERTGELAVAVAPYQLDGLAADADLARRYGHRVRLLDRDEVRAEVHSPTYLGGMFDADRVAMVDPAKLAWGLRRACLDLGVRVHEHTRVTGLRADSAALHASTLGTDPADHPADPDRADARAAGRPGSIRARRVVLATNAFPPLLRRLRAYLVPVYDHVLMTEPLTPDQRDAVGWRNRQGLADTANQFHYYRITAGGRILFGGYDAVYHYGNRVAPELEQRPATFTTLARHFFTTFPQLADVRFSHRWGGVIDTCTRFCPFFGTAYGGRLAYAAGYTGLGVGATRFGARVLLDLLDGGNTPLTRLDLVRRKPLPFPPEPVRAVGINLTRWSLARADAREGRRDLWLRTLDRFGLGFDS</sequence>
<dbReference type="Proteomes" id="UP000278981">
    <property type="component" value="Unassembled WGS sequence"/>
</dbReference>
<gene>
    <name evidence="3" type="ORF">DDE19_33845</name>
</gene>
<evidence type="ECO:0000259" key="2">
    <source>
        <dbReference type="Pfam" id="PF01266"/>
    </source>
</evidence>
<name>A0A3N9X7R6_9ACTN</name>
<dbReference type="InterPro" id="IPR036188">
    <property type="entry name" value="FAD/NAD-bd_sf"/>
</dbReference>
<dbReference type="PANTHER" id="PTHR13847:SF281">
    <property type="entry name" value="FAD DEPENDENT OXIDOREDUCTASE DOMAIN-CONTAINING PROTEIN"/>
    <property type="match status" value="1"/>
</dbReference>
<dbReference type="Gene3D" id="3.50.50.60">
    <property type="entry name" value="FAD/NAD(P)-binding domain"/>
    <property type="match status" value="1"/>
</dbReference>
<organism evidence="3 4">
    <name type="scientific">Micromonospora ureilytica</name>
    <dbReference type="NCBI Taxonomy" id="709868"/>
    <lineage>
        <taxon>Bacteria</taxon>
        <taxon>Bacillati</taxon>
        <taxon>Actinomycetota</taxon>
        <taxon>Actinomycetes</taxon>
        <taxon>Micromonosporales</taxon>
        <taxon>Micromonosporaceae</taxon>
        <taxon>Micromonospora</taxon>
    </lineage>
</organism>
<protein>
    <submittedName>
        <fullName evidence="3">FAD-dependent oxidoreductase</fullName>
    </submittedName>
</protein>
<dbReference type="OrthoDB" id="9805852at2"/>
<evidence type="ECO:0000256" key="1">
    <source>
        <dbReference type="SAM" id="MobiDB-lite"/>
    </source>
</evidence>
<evidence type="ECO:0000313" key="3">
    <source>
        <dbReference type="EMBL" id="RQX09154.1"/>
    </source>
</evidence>
<dbReference type="GO" id="GO:0005737">
    <property type="term" value="C:cytoplasm"/>
    <property type="evidence" value="ECO:0007669"/>
    <property type="project" value="TreeGrafter"/>
</dbReference>
<dbReference type="RefSeq" id="WP_124823284.1">
    <property type="nucleotide sequence ID" value="NZ_QDGB01000426.1"/>
</dbReference>
<dbReference type="InterPro" id="IPR006076">
    <property type="entry name" value="FAD-dep_OxRdtase"/>
</dbReference>
<feature type="domain" description="FAD dependent oxidoreductase" evidence="2">
    <location>
        <begin position="39"/>
        <end position="423"/>
    </location>
</feature>
<proteinExistence type="predicted"/>
<feature type="region of interest" description="Disordered" evidence="1">
    <location>
        <begin position="233"/>
        <end position="254"/>
    </location>
</feature>
<comment type="caution">
    <text evidence="3">The sequence shown here is derived from an EMBL/GenBank/DDBJ whole genome shotgun (WGS) entry which is preliminary data.</text>
</comment>
<feature type="compositionally biased region" description="Basic and acidic residues" evidence="1">
    <location>
        <begin position="238"/>
        <end position="252"/>
    </location>
</feature>